<evidence type="ECO:0000313" key="1">
    <source>
        <dbReference type="EMBL" id="KAL5111338.1"/>
    </source>
</evidence>
<evidence type="ECO:0000313" key="2">
    <source>
        <dbReference type="Proteomes" id="UP001651158"/>
    </source>
</evidence>
<accession>A0ABR4QQI8</accession>
<reference evidence="1 2" key="1">
    <citation type="journal article" date="2022" name="Front. Cell. Infect. Microbiol.">
        <title>The Genomes of Two Strains of Taenia crassiceps the Animal Model for the Study of Human Cysticercosis.</title>
        <authorList>
            <person name="Bobes R.J."/>
            <person name="Estrada K."/>
            <person name="Rios-Valencia D.G."/>
            <person name="Calderon-Gallegos A."/>
            <person name="de la Torre P."/>
            <person name="Carrero J.C."/>
            <person name="Sanchez-Flores A."/>
            <person name="Laclette J.P."/>
        </authorList>
    </citation>
    <scope>NUCLEOTIDE SEQUENCE [LARGE SCALE GENOMIC DNA]</scope>
    <source>
        <strain evidence="1">WFUcys</strain>
    </source>
</reference>
<name>A0ABR4QQI8_9CEST</name>
<dbReference type="Proteomes" id="UP001651158">
    <property type="component" value="Unassembled WGS sequence"/>
</dbReference>
<protein>
    <submittedName>
        <fullName evidence="1">Uncharacterized protein</fullName>
    </submittedName>
</protein>
<keyword evidence="2" id="KW-1185">Reference proteome</keyword>
<dbReference type="EMBL" id="JAKROA010000001">
    <property type="protein sequence ID" value="KAL5111338.1"/>
    <property type="molecule type" value="Genomic_DNA"/>
</dbReference>
<gene>
    <name evidence="1" type="ORF">TcWFU_001267</name>
</gene>
<organism evidence="1 2">
    <name type="scientific">Taenia crassiceps</name>
    <dbReference type="NCBI Taxonomy" id="6207"/>
    <lineage>
        <taxon>Eukaryota</taxon>
        <taxon>Metazoa</taxon>
        <taxon>Spiralia</taxon>
        <taxon>Lophotrochozoa</taxon>
        <taxon>Platyhelminthes</taxon>
        <taxon>Cestoda</taxon>
        <taxon>Eucestoda</taxon>
        <taxon>Cyclophyllidea</taxon>
        <taxon>Taeniidae</taxon>
        <taxon>Taenia</taxon>
    </lineage>
</organism>
<sequence>MRSCQGLGMRDSCLRAVDYVGGNKLSITLSIPANPQAAVVQLIHVPRPIMEAELSCLFRTWTSFDGEVHGLAASAKSWLDLKQKQRLIKLLLPKADGSGKNPLDSNYLTSRRTARCMRLVFISRDIQRQHALRHPLLRERTWQGRMQH</sequence>
<comment type="caution">
    <text evidence="1">The sequence shown here is derived from an EMBL/GenBank/DDBJ whole genome shotgun (WGS) entry which is preliminary data.</text>
</comment>
<proteinExistence type="predicted"/>